<keyword evidence="3" id="KW-1185">Reference proteome</keyword>
<evidence type="ECO:0000313" key="2">
    <source>
        <dbReference type="EMBL" id="KAF2676863.1"/>
    </source>
</evidence>
<dbReference type="Proteomes" id="UP000799291">
    <property type="component" value="Unassembled WGS sequence"/>
</dbReference>
<feature type="region of interest" description="Disordered" evidence="1">
    <location>
        <begin position="14"/>
        <end position="73"/>
    </location>
</feature>
<gene>
    <name evidence="2" type="ORF">K458DRAFT_436934</name>
</gene>
<organism evidence="2 3">
    <name type="scientific">Lentithecium fluviatile CBS 122367</name>
    <dbReference type="NCBI Taxonomy" id="1168545"/>
    <lineage>
        <taxon>Eukaryota</taxon>
        <taxon>Fungi</taxon>
        <taxon>Dikarya</taxon>
        <taxon>Ascomycota</taxon>
        <taxon>Pezizomycotina</taxon>
        <taxon>Dothideomycetes</taxon>
        <taxon>Pleosporomycetidae</taxon>
        <taxon>Pleosporales</taxon>
        <taxon>Massarineae</taxon>
        <taxon>Lentitheciaceae</taxon>
        <taxon>Lentithecium</taxon>
    </lineage>
</organism>
<sequence>MPTIAACSAFAPAFDSSDDLSSLLSSPPSTMQPSSPLSDAPSSPLNRLIPVLSSQTAPEPVEGSRPGPSVRGVRLSREQKLEAMVRALQGVNTLQQEGLIKETGLYQICSDELGTSAGLTPLSVAALTKWELFGGPKPAIPRVDNSTGNKLCVWE</sequence>
<evidence type="ECO:0000256" key="1">
    <source>
        <dbReference type="SAM" id="MobiDB-lite"/>
    </source>
</evidence>
<dbReference type="AlphaFoldDB" id="A0A6G1IFV7"/>
<accession>A0A6G1IFV7</accession>
<reference evidence="2" key="1">
    <citation type="journal article" date="2020" name="Stud. Mycol.">
        <title>101 Dothideomycetes genomes: a test case for predicting lifestyles and emergence of pathogens.</title>
        <authorList>
            <person name="Haridas S."/>
            <person name="Albert R."/>
            <person name="Binder M."/>
            <person name="Bloem J."/>
            <person name="Labutti K."/>
            <person name="Salamov A."/>
            <person name="Andreopoulos B."/>
            <person name="Baker S."/>
            <person name="Barry K."/>
            <person name="Bills G."/>
            <person name="Bluhm B."/>
            <person name="Cannon C."/>
            <person name="Castanera R."/>
            <person name="Culley D."/>
            <person name="Daum C."/>
            <person name="Ezra D."/>
            <person name="Gonzalez J."/>
            <person name="Henrissat B."/>
            <person name="Kuo A."/>
            <person name="Liang C."/>
            <person name="Lipzen A."/>
            <person name="Lutzoni F."/>
            <person name="Magnuson J."/>
            <person name="Mondo S."/>
            <person name="Nolan M."/>
            <person name="Ohm R."/>
            <person name="Pangilinan J."/>
            <person name="Park H.-J."/>
            <person name="Ramirez L."/>
            <person name="Alfaro M."/>
            <person name="Sun H."/>
            <person name="Tritt A."/>
            <person name="Yoshinaga Y."/>
            <person name="Zwiers L.-H."/>
            <person name="Turgeon B."/>
            <person name="Goodwin S."/>
            <person name="Spatafora J."/>
            <person name="Crous P."/>
            <person name="Grigoriev I."/>
        </authorList>
    </citation>
    <scope>NUCLEOTIDE SEQUENCE</scope>
    <source>
        <strain evidence="2">CBS 122367</strain>
    </source>
</reference>
<dbReference type="OrthoDB" id="10454139at2759"/>
<dbReference type="EMBL" id="MU005628">
    <property type="protein sequence ID" value="KAF2676863.1"/>
    <property type="molecule type" value="Genomic_DNA"/>
</dbReference>
<feature type="compositionally biased region" description="Low complexity" evidence="1">
    <location>
        <begin position="19"/>
        <end position="45"/>
    </location>
</feature>
<name>A0A6G1IFV7_9PLEO</name>
<protein>
    <submittedName>
        <fullName evidence="2">Uncharacterized protein</fullName>
    </submittedName>
</protein>
<proteinExistence type="predicted"/>
<evidence type="ECO:0000313" key="3">
    <source>
        <dbReference type="Proteomes" id="UP000799291"/>
    </source>
</evidence>